<dbReference type="Proteomes" id="UP000188320">
    <property type="component" value="Unassembled WGS sequence"/>
</dbReference>
<gene>
    <name evidence="1" type="ORF">AX774_g2426</name>
</gene>
<dbReference type="EMBL" id="LSSK01000259">
    <property type="protein sequence ID" value="OMH84060.1"/>
    <property type="molecule type" value="Genomic_DNA"/>
</dbReference>
<accession>A0A1R1PSW7</accession>
<dbReference type="AlphaFoldDB" id="A0A1R1PSW7"/>
<evidence type="ECO:0000313" key="2">
    <source>
        <dbReference type="Proteomes" id="UP000188320"/>
    </source>
</evidence>
<organism evidence="1 2">
    <name type="scientific">Zancudomyces culisetae</name>
    <name type="common">Gut fungus</name>
    <name type="synonym">Smittium culisetae</name>
    <dbReference type="NCBI Taxonomy" id="1213189"/>
    <lineage>
        <taxon>Eukaryota</taxon>
        <taxon>Fungi</taxon>
        <taxon>Fungi incertae sedis</taxon>
        <taxon>Zoopagomycota</taxon>
        <taxon>Kickxellomycotina</taxon>
        <taxon>Harpellomycetes</taxon>
        <taxon>Harpellales</taxon>
        <taxon>Legeriomycetaceae</taxon>
        <taxon>Zancudomyces</taxon>
    </lineage>
</organism>
<evidence type="ECO:0000313" key="1">
    <source>
        <dbReference type="EMBL" id="OMH84060.1"/>
    </source>
</evidence>
<comment type="caution">
    <text evidence="1">The sequence shown here is derived from an EMBL/GenBank/DDBJ whole genome shotgun (WGS) entry which is preliminary data.</text>
</comment>
<name>A0A1R1PSW7_ZANCU</name>
<sequence length="135" mass="14885">MKTIIIGTAALGLTFANSMGDLSLRQHNRYPIGPNRLCSCRNRSPRMKVEVFKEKNLQSPGETLNIRPNRCVSLPSALSLRFDDGQPGRGWAALCHSNDCSGKCTAISRKAWLYPYDVEADNVGGPANSMIWFLA</sequence>
<keyword evidence="2" id="KW-1185">Reference proteome</keyword>
<protein>
    <submittedName>
        <fullName evidence="1">Uncharacterized protein</fullName>
    </submittedName>
</protein>
<reference evidence="2" key="1">
    <citation type="submission" date="2017-01" db="EMBL/GenBank/DDBJ databases">
        <authorList>
            <person name="Wang Y."/>
            <person name="White M."/>
            <person name="Kvist S."/>
            <person name="Moncalvo J.-M."/>
        </authorList>
    </citation>
    <scope>NUCLEOTIDE SEQUENCE [LARGE SCALE GENOMIC DNA]</scope>
    <source>
        <strain evidence="2">COL-18-3</strain>
    </source>
</reference>
<proteinExistence type="predicted"/>